<dbReference type="InterPro" id="IPR035961">
    <property type="entry name" value="Rhabdovirus_nucleoprotein-like"/>
</dbReference>
<dbReference type="InterPro" id="IPR023331">
    <property type="entry name" value="Rhabdovirus_ncapsid_C"/>
</dbReference>
<sequence length="538" mass="60644">MSSDHKRQETRLLYNPNLKVLRDKNKNFNNLKIEFDKEDVSCITKWVPLTIELEYGDISLQVAASQYKECPTVGTAKSFIFCVLRDGLTQGPEIKMGDQVIAEKDKGLKLDNNLSVKFGDKPLESTTNSDDWSVTLVLDAVACIRYESFPQEAIEPKRNYKETLAKKQVKGDYTTRSLWAEDRNYRSLCSLLDFMVGARYSKHINYSIIRFCTVNLYCDNAAVLQKFRTAALISQDVMLCVLMCCNLKEIRNDYDAFMIYTERCGSEKSTLPYSSSLFQVPKNALSAHNLPFLHTALSMILAVVKNSSYWNVRMISGDVGMLAAIVKAIKAYCQERKIEAVVGEKDTTDFQFKLADSLEQGGQISEKAMINRSMFSMAFPGLTVAEKDFIQARVISPVRKGSIAEYISKIEVMTLVDAAKLEKMNVFDTIIPVVVTNSLLDTGILQRLVSAMERKPTSNEADQMYSTIATTATTEHSWTNFCDDHPDFDHATKVVEYVKLLHPNLFKSELALEDGEEVVQPSGVKRRRVDSSSDSVDD</sequence>
<name>A0A2P1GMR4_9RHAB</name>
<reference evidence="2" key="1">
    <citation type="journal article" date="2018" name="Nature">
        <title>The evolutionary history of vertebrate RNA viruses.</title>
        <authorList>
            <person name="Shi M."/>
            <person name="Lin X.D."/>
            <person name="Chen X."/>
            <person name="Tian J.H."/>
            <person name="Chen L.J."/>
            <person name="Li K."/>
            <person name="Wang W."/>
            <person name="Eden J.S."/>
            <person name="Shen J.J."/>
            <person name="Liu L."/>
            <person name="Holmes E.C."/>
            <person name="Zhang Y.Z."/>
        </authorList>
    </citation>
    <scope>NUCLEOTIDE SEQUENCE</scope>
    <source>
        <strain evidence="2">BHFishS58819</strain>
    </source>
</reference>
<evidence type="ECO:0000256" key="1">
    <source>
        <dbReference type="SAM" id="MobiDB-lite"/>
    </source>
</evidence>
<accession>A0A2P1GMR4</accession>
<dbReference type="EMBL" id="MG600012">
    <property type="protein sequence ID" value="AVM87281.1"/>
    <property type="molecule type" value="Viral_cRNA"/>
</dbReference>
<dbReference type="GO" id="GO:0019013">
    <property type="term" value="C:viral nucleocapsid"/>
    <property type="evidence" value="ECO:0007669"/>
    <property type="project" value="UniProtKB-KW"/>
</dbReference>
<keyword evidence="2" id="KW-0543">Viral nucleoprotein</keyword>
<dbReference type="SUPFAM" id="SSF140809">
    <property type="entry name" value="Rhabdovirus nucleoprotein-like"/>
    <property type="match status" value="1"/>
</dbReference>
<protein>
    <submittedName>
        <fullName evidence="2">Nucleoprotein</fullName>
    </submittedName>
</protein>
<dbReference type="Gene3D" id="1.10.3610.10">
    <property type="entry name" value="Nucleoprotein"/>
    <property type="match status" value="1"/>
</dbReference>
<keyword evidence="2" id="KW-0946">Virion</keyword>
<organism evidence="2">
    <name type="scientific">Beihai dimarhabodovirus 1</name>
    <dbReference type="NCBI Taxonomy" id="2116357"/>
    <lineage>
        <taxon>Viruses</taxon>
        <taxon>Riboviria</taxon>
        <taxon>Orthornavirae</taxon>
        <taxon>Negarnaviricota</taxon>
        <taxon>Haploviricotina</taxon>
        <taxon>Monjiviricetes</taxon>
        <taxon>Mononegavirales</taxon>
        <taxon>Rhabdoviridae</taxon>
    </lineage>
</organism>
<feature type="region of interest" description="Disordered" evidence="1">
    <location>
        <begin position="517"/>
        <end position="538"/>
    </location>
</feature>
<proteinExistence type="predicted"/>
<evidence type="ECO:0000313" key="2">
    <source>
        <dbReference type="EMBL" id="AVM87281.1"/>
    </source>
</evidence>